<dbReference type="GO" id="GO:0004821">
    <property type="term" value="F:histidine-tRNA ligase activity"/>
    <property type="evidence" value="ECO:0007669"/>
    <property type="project" value="UniProtKB-EC"/>
</dbReference>
<feature type="binding site" evidence="4">
    <location>
        <position position="142"/>
    </location>
    <ligand>
        <name>L-histidine</name>
        <dbReference type="ChEBI" id="CHEBI:57595"/>
    </ligand>
</feature>
<dbReference type="CDD" id="cd00773">
    <property type="entry name" value="HisRS-like_core"/>
    <property type="match status" value="1"/>
</dbReference>
<evidence type="ECO:0000313" key="7">
    <source>
        <dbReference type="Proteomes" id="UP001143981"/>
    </source>
</evidence>
<evidence type="ECO:0000313" key="6">
    <source>
        <dbReference type="EMBL" id="KAJ1732451.1"/>
    </source>
</evidence>
<dbReference type="EC" id="6.1.1.21" evidence="2"/>
<dbReference type="InterPro" id="IPR004516">
    <property type="entry name" value="HisRS/HisZ"/>
</dbReference>
<feature type="binding site" evidence="4">
    <location>
        <position position="128"/>
    </location>
    <ligand>
        <name>L-histidine</name>
        <dbReference type="ChEBI" id="CHEBI:57595"/>
    </ligand>
</feature>
<gene>
    <name evidence="6" type="ORF">LPJ61_002038</name>
</gene>
<organism evidence="6 7">
    <name type="scientific">Coemansia biformis</name>
    <dbReference type="NCBI Taxonomy" id="1286918"/>
    <lineage>
        <taxon>Eukaryota</taxon>
        <taxon>Fungi</taxon>
        <taxon>Fungi incertae sedis</taxon>
        <taxon>Zoopagomycota</taxon>
        <taxon>Kickxellomycotina</taxon>
        <taxon>Kickxellomycetes</taxon>
        <taxon>Kickxellales</taxon>
        <taxon>Kickxellaceae</taxon>
        <taxon>Coemansia</taxon>
    </lineage>
</organism>
<comment type="caution">
    <text evidence="6">The sequence shown here is derived from an EMBL/GenBank/DDBJ whole genome shotgun (WGS) entry which is preliminary data.</text>
</comment>
<feature type="binding site" evidence="4">
    <location>
        <begin position="98"/>
        <end position="100"/>
    </location>
    <ligand>
        <name>L-histidine</name>
        <dbReference type="ChEBI" id="CHEBI:57595"/>
    </ligand>
</feature>
<dbReference type="OrthoDB" id="1906957at2759"/>
<dbReference type="PANTHER" id="PTHR43707:SF1">
    <property type="entry name" value="HISTIDINE--TRNA LIGASE, MITOCHONDRIAL-RELATED"/>
    <property type="match status" value="1"/>
</dbReference>
<accession>A0A9W7YE28</accession>
<dbReference type="GO" id="GO:0005524">
    <property type="term" value="F:ATP binding"/>
    <property type="evidence" value="ECO:0007669"/>
    <property type="project" value="InterPro"/>
</dbReference>
<evidence type="ECO:0000256" key="2">
    <source>
        <dbReference type="ARBA" id="ARBA00012815"/>
    </source>
</evidence>
<proteinExistence type="inferred from homology"/>
<feature type="binding site" evidence="4">
    <location>
        <begin position="277"/>
        <end position="278"/>
    </location>
    <ligand>
        <name>L-histidine</name>
        <dbReference type="ChEBI" id="CHEBI:57595"/>
    </ligand>
</feature>
<dbReference type="Gene3D" id="3.30.930.10">
    <property type="entry name" value="Bira Bifunctional Protein, Domain 2"/>
    <property type="match status" value="1"/>
</dbReference>
<dbReference type="HAMAP" id="MF_00127">
    <property type="entry name" value="His_tRNA_synth"/>
    <property type="match status" value="1"/>
</dbReference>
<dbReference type="GO" id="GO:0006427">
    <property type="term" value="P:histidyl-tRNA aminoacylation"/>
    <property type="evidence" value="ECO:0007669"/>
    <property type="project" value="InterPro"/>
</dbReference>
<dbReference type="Pfam" id="PF13393">
    <property type="entry name" value="tRNA-synt_His"/>
    <property type="match status" value="1"/>
</dbReference>
<feature type="binding site" evidence="4">
    <location>
        <position position="146"/>
    </location>
    <ligand>
        <name>L-histidine</name>
        <dbReference type="ChEBI" id="CHEBI:57595"/>
    </ligand>
</feature>
<evidence type="ECO:0000256" key="4">
    <source>
        <dbReference type="PIRSR" id="PIRSR001549-1"/>
    </source>
</evidence>
<dbReference type="InterPro" id="IPR045864">
    <property type="entry name" value="aa-tRNA-synth_II/BPL/LPL"/>
</dbReference>
<dbReference type="NCBIfam" id="TIGR00442">
    <property type="entry name" value="hisS"/>
    <property type="match status" value="1"/>
</dbReference>
<sequence>MRSPWARLSYLRRAYSTQPPRAVRGMADRIGTAELRHRHIVRVAQEAAERFGFEPIHTPVLEYSSVFERTLGEGTDVVNKELYKFLDSSQQWMTMRPEGTASVARALITNGLERSLPQRLYYSGPMFRHERPQRGRLRQFEQFGVEAVGIAHPASDVECIQMGWIFLEALGITGAELQLNTLGDVRSRLAYRDSLQTYFAEHRGRLSEESQRRLDSNPLRILDSKDAADAEVVAGAPPYAAFLTPESRCHFDFVKRGLEELRIPFTLNSRLVRGLDYYQHTVWEAVCTSDRLGRSQATVLAGGHYDGLTAALGGVASLPGVGWATGIERLALLLDASQVPPPPAPVPVLVVPERAAGPSGSVREVSSDVYAYALHVASTIRTRHAAYVVHAPSSGAGPAQHQPLGKQLASVLSRDPAPPRVVIVGSAEMAQRQAIVRDTASQTQRTVDICSIVSALIDGPP</sequence>
<feature type="binding site" evidence="4">
    <location>
        <position position="273"/>
    </location>
    <ligand>
        <name>L-histidine</name>
        <dbReference type="ChEBI" id="CHEBI:57595"/>
    </ligand>
</feature>
<dbReference type="SUPFAM" id="SSF55681">
    <property type="entry name" value="Class II aaRS and biotin synthetases"/>
    <property type="match status" value="1"/>
</dbReference>
<dbReference type="EMBL" id="JANBOI010000224">
    <property type="protein sequence ID" value="KAJ1732451.1"/>
    <property type="molecule type" value="Genomic_DNA"/>
</dbReference>
<evidence type="ECO:0000256" key="1">
    <source>
        <dbReference type="ARBA" id="ARBA00008226"/>
    </source>
</evidence>
<dbReference type="PANTHER" id="PTHR43707">
    <property type="entry name" value="HISTIDYL-TRNA SYNTHETASE"/>
    <property type="match status" value="1"/>
</dbReference>
<dbReference type="PROSITE" id="PS50862">
    <property type="entry name" value="AA_TRNA_LIGASE_II"/>
    <property type="match status" value="1"/>
</dbReference>
<protein>
    <recommendedName>
        <fullName evidence="2">histidine--tRNA ligase</fullName>
        <ecNumber evidence="2">6.1.1.21</ecNumber>
    </recommendedName>
</protein>
<dbReference type="InterPro" id="IPR015807">
    <property type="entry name" value="His-tRNA-ligase"/>
</dbReference>
<dbReference type="Proteomes" id="UP001143981">
    <property type="component" value="Unassembled WGS sequence"/>
</dbReference>
<dbReference type="PIRSF" id="PIRSF001549">
    <property type="entry name" value="His-tRNA_synth"/>
    <property type="match status" value="1"/>
</dbReference>
<dbReference type="InterPro" id="IPR006195">
    <property type="entry name" value="aa-tRNA-synth_II"/>
</dbReference>
<comment type="similarity">
    <text evidence="1">Belongs to the class-II aminoacyl-tRNA synthetase family.</text>
</comment>
<keyword evidence="7" id="KW-1185">Reference proteome</keyword>
<feature type="domain" description="Aminoacyl-transfer RNA synthetases class-II family profile" evidence="5">
    <location>
        <begin position="49"/>
        <end position="352"/>
    </location>
</feature>
<dbReference type="InterPro" id="IPR036621">
    <property type="entry name" value="Anticodon-bd_dom_sf"/>
</dbReference>
<dbReference type="GO" id="GO:0005737">
    <property type="term" value="C:cytoplasm"/>
    <property type="evidence" value="ECO:0007669"/>
    <property type="project" value="InterPro"/>
</dbReference>
<dbReference type="AlphaFoldDB" id="A0A9W7YE28"/>
<dbReference type="InterPro" id="IPR041715">
    <property type="entry name" value="HisRS-like_core"/>
</dbReference>
<dbReference type="Gene3D" id="3.40.50.800">
    <property type="entry name" value="Anticodon-binding domain"/>
    <property type="match status" value="1"/>
</dbReference>
<evidence type="ECO:0000256" key="3">
    <source>
        <dbReference type="ARBA" id="ARBA00047639"/>
    </source>
</evidence>
<reference evidence="6" key="1">
    <citation type="submission" date="2022-07" db="EMBL/GenBank/DDBJ databases">
        <title>Phylogenomic reconstructions and comparative analyses of Kickxellomycotina fungi.</title>
        <authorList>
            <person name="Reynolds N.K."/>
            <person name="Stajich J.E."/>
            <person name="Barry K."/>
            <person name="Grigoriev I.V."/>
            <person name="Crous P."/>
            <person name="Smith M.E."/>
        </authorList>
    </citation>
    <scope>NUCLEOTIDE SEQUENCE</scope>
    <source>
        <strain evidence="6">BCRC 34381</strain>
    </source>
</reference>
<comment type="catalytic activity">
    <reaction evidence="3">
        <text>tRNA(His) + L-histidine + ATP = L-histidyl-tRNA(His) + AMP + diphosphate + H(+)</text>
        <dbReference type="Rhea" id="RHEA:17313"/>
        <dbReference type="Rhea" id="RHEA-COMP:9665"/>
        <dbReference type="Rhea" id="RHEA-COMP:9689"/>
        <dbReference type="ChEBI" id="CHEBI:15378"/>
        <dbReference type="ChEBI" id="CHEBI:30616"/>
        <dbReference type="ChEBI" id="CHEBI:33019"/>
        <dbReference type="ChEBI" id="CHEBI:57595"/>
        <dbReference type="ChEBI" id="CHEBI:78442"/>
        <dbReference type="ChEBI" id="CHEBI:78527"/>
        <dbReference type="ChEBI" id="CHEBI:456215"/>
        <dbReference type="EC" id="6.1.1.21"/>
    </reaction>
</comment>
<name>A0A9W7YE28_9FUNG</name>
<evidence type="ECO:0000259" key="5">
    <source>
        <dbReference type="PROSITE" id="PS50862"/>
    </source>
</evidence>